<feature type="transmembrane region" description="Helical" evidence="9">
    <location>
        <begin position="160"/>
        <end position="177"/>
    </location>
</feature>
<evidence type="ECO:0000313" key="11">
    <source>
        <dbReference type="EMBL" id="MCM2680035.1"/>
    </source>
</evidence>
<keyword evidence="12" id="KW-1185">Reference proteome</keyword>
<evidence type="ECO:0000256" key="6">
    <source>
        <dbReference type="ARBA" id="ARBA00022989"/>
    </source>
</evidence>
<dbReference type="PANTHER" id="PTHR43386:SF5">
    <property type="entry name" value="PUTRESCINE EXPORT SYSTEM PERMEASE PROTEIN SAPC"/>
    <property type="match status" value="1"/>
</dbReference>
<comment type="caution">
    <text evidence="11">The sequence shown here is derived from an EMBL/GenBank/DDBJ whole genome shotgun (WGS) entry which is preliminary data.</text>
</comment>
<dbReference type="GO" id="GO:0055085">
    <property type="term" value="P:transmembrane transport"/>
    <property type="evidence" value="ECO:0007669"/>
    <property type="project" value="InterPro"/>
</dbReference>
<dbReference type="GO" id="GO:0005886">
    <property type="term" value="C:plasma membrane"/>
    <property type="evidence" value="ECO:0007669"/>
    <property type="project" value="UniProtKB-SubCell"/>
</dbReference>
<evidence type="ECO:0000256" key="2">
    <source>
        <dbReference type="ARBA" id="ARBA00022448"/>
    </source>
</evidence>
<name>A0AA42B7H5_9GAMM</name>
<comment type="similarity">
    <text evidence="8">Belongs to the binding-protein-dependent transport system permease family. OppBC subfamily.</text>
</comment>
<evidence type="ECO:0000256" key="1">
    <source>
        <dbReference type="ARBA" id="ARBA00004429"/>
    </source>
</evidence>
<evidence type="ECO:0000256" key="8">
    <source>
        <dbReference type="ARBA" id="ARBA00024202"/>
    </source>
</evidence>
<keyword evidence="5 9" id="KW-0812">Transmembrane</keyword>
<dbReference type="Pfam" id="PF00528">
    <property type="entry name" value="BPD_transp_1"/>
    <property type="match status" value="1"/>
</dbReference>
<feature type="transmembrane region" description="Helical" evidence="9">
    <location>
        <begin position="27"/>
        <end position="50"/>
    </location>
</feature>
<feature type="domain" description="ABC transmembrane type-1" evidence="10">
    <location>
        <begin position="95"/>
        <end position="284"/>
    </location>
</feature>
<evidence type="ECO:0000256" key="5">
    <source>
        <dbReference type="ARBA" id="ARBA00022692"/>
    </source>
</evidence>
<feature type="transmembrane region" description="Helical" evidence="9">
    <location>
        <begin position="262"/>
        <end position="283"/>
    </location>
</feature>
<organism evidence="11 12">
    <name type="scientific">Echinimonas agarilytica</name>
    <dbReference type="NCBI Taxonomy" id="1215918"/>
    <lineage>
        <taxon>Bacteria</taxon>
        <taxon>Pseudomonadati</taxon>
        <taxon>Pseudomonadota</taxon>
        <taxon>Gammaproteobacteria</taxon>
        <taxon>Alteromonadales</taxon>
        <taxon>Echinimonadaceae</taxon>
        <taxon>Echinimonas</taxon>
    </lineage>
</organism>
<keyword evidence="7 9" id="KW-0472">Membrane</keyword>
<protein>
    <submittedName>
        <fullName evidence="11">ABC transporter permease subunit</fullName>
    </submittedName>
</protein>
<feature type="transmembrane region" description="Helical" evidence="9">
    <location>
        <begin position="220"/>
        <end position="242"/>
    </location>
</feature>
<evidence type="ECO:0000256" key="7">
    <source>
        <dbReference type="ARBA" id="ARBA00023136"/>
    </source>
</evidence>
<dbReference type="CDD" id="cd06261">
    <property type="entry name" value="TM_PBP2"/>
    <property type="match status" value="1"/>
</dbReference>
<dbReference type="InterPro" id="IPR000515">
    <property type="entry name" value="MetI-like"/>
</dbReference>
<dbReference type="InterPro" id="IPR025966">
    <property type="entry name" value="OppC_N"/>
</dbReference>
<sequence length="297" mass="32145">MDKSNIYQEDAVPSILKQVVKSYTDRGIYMVAFWFLFFMSLITLFGPILAPYDPHFQQTDLLLTPPSWADAGRVDYFFGTDDLGRDLLSRVMAGSRYTIGGALLTVLISGVIGVAIGAIAAMLRGIRSSILHHLLDTILAIPSLLLAILVIAVLGRGWDTILLAVTIGLIPQFIRVSHQASLQVLGQEYVRMARLDGYSGVQLFQKIVLPNMAEALITRFTAALSSAILDIAALGFLSLGAQSPAPEWGTMMANGIELLTRAPWVIALPGAAIFLTVLSINVAGEGLKNSFKQLRVS</sequence>
<dbReference type="InterPro" id="IPR050366">
    <property type="entry name" value="BP-dependent_transpt_permease"/>
</dbReference>
<dbReference type="Pfam" id="PF12911">
    <property type="entry name" value="OppC_N"/>
    <property type="match status" value="1"/>
</dbReference>
<dbReference type="EMBL" id="JAMQGP010000004">
    <property type="protein sequence ID" value="MCM2680035.1"/>
    <property type="molecule type" value="Genomic_DNA"/>
</dbReference>
<keyword evidence="6 9" id="KW-1133">Transmembrane helix</keyword>
<dbReference type="InterPro" id="IPR035906">
    <property type="entry name" value="MetI-like_sf"/>
</dbReference>
<gene>
    <name evidence="11" type="ORF">NAF29_10200</name>
</gene>
<dbReference type="PROSITE" id="PS50928">
    <property type="entry name" value="ABC_TM1"/>
    <property type="match status" value="1"/>
</dbReference>
<dbReference type="AlphaFoldDB" id="A0AA42B7H5"/>
<dbReference type="SUPFAM" id="SSF161098">
    <property type="entry name" value="MetI-like"/>
    <property type="match status" value="1"/>
</dbReference>
<evidence type="ECO:0000259" key="10">
    <source>
        <dbReference type="PROSITE" id="PS50928"/>
    </source>
</evidence>
<feature type="transmembrane region" description="Helical" evidence="9">
    <location>
        <begin position="97"/>
        <end position="122"/>
    </location>
</feature>
<dbReference type="RefSeq" id="WP_251261461.1">
    <property type="nucleotide sequence ID" value="NZ_JAMQGP010000004.1"/>
</dbReference>
<dbReference type="Proteomes" id="UP001165393">
    <property type="component" value="Unassembled WGS sequence"/>
</dbReference>
<proteinExistence type="inferred from homology"/>
<dbReference type="Gene3D" id="1.10.3720.10">
    <property type="entry name" value="MetI-like"/>
    <property type="match status" value="1"/>
</dbReference>
<comment type="subcellular location">
    <subcellularLocation>
        <location evidence="1">Cell inner membrane</location>
        <topology evidence="1">Multi-pass membrane protein</topology>
    </subcellularLocation>
    <subcellularLocation>
        <location evidence="9">Cell membrane</location>
        <topology evidence="9">Multi-pass membrane protein</topology>
    </subcellularLocation>
</comment>
<dbReference type="PANTHER" id="PTHR43386">
    <property type="entry name" value="OLIGOPEPTIDE TRANSPORT SYSTEM PERMEASE PROTEIN APPC"/>
    <property type="match status" value="1"/>
</dbReference>
<keyword evidence="4" id="KW-0997">Cell inner membrane</keyword>
<evidence type="ECO:0000313" key="12">
    <source>
        <dbReference type="Proteomes" id="UP001165393"/>
    </source>
</evidence>
<feature type="transmembrane region" description="Helical" evidence="9">
    <location>
        <begin position="134"/>
        <end position="154"/>
    </location>
</feature>
<accession>A0AA42B7H5</accession>
<keyword evidence="2 9" id="KW-0813">Transport</keyword>
<evidence type="ECO:0000256" key="3">
    <source>
        <dbReference type="ARBA" id="ARBA00022475"/>
    </source>
</evidence>
<keyword evidence="3" id="KW-1003">Cell membrane</keyword>
<evidence type="ECO:0000256" key="4">
    <source>
        <dbReference type="ARBA" id="ARBA00022519"/>
    </source>
</evidence>
<reference evidence="11 12" key="1">
    <citation type="journal article" date="2013" name="Antonie Van Leeuwenhoek">
        <title>Echinimonas agarilytica gen. nov., sp. nov., a new gammaproteobacterium isolated from the sea urchin Strongylocentrotus intermedius.</title>
        <authorList>
            <person name="Nedashkovskaya O.I."/>
            <person name="Stenkova A.M."/>
            <person name="Zhukova N.V."/>
            <person name="Van Trappen S."/>
            <person name="Lee J.S."/>
            <person name="Kim S.B."/>
        </authorList>
    </citation>
    <scope>NUCLEOTIDE SEQUENCE [LARGE SCALE GENOMIC DNA]</scope>
    <source>
        <strain evidence="11 12">KMM 6351</strain>
    </source>
</reference>
<evidence type="ECO:0000256" key="9">
    <source>
        <dbReference type="RuleBase" id="RU363032"/>
    </source>
</evidence>